<reference evidence="3" key="1">
    <citation type="journal article" date="2019" name="Int. J. Syst. Evol. Microbiol.">
        <title>The Global Catalogue of Microorganisms (GCM) 10K type strain sequencing project: providing services to taxonomists for standard genome sequencing and annotation.</title>
        <authorList>
            <consortium name="The Broad Institute Genomics Platform"/>
            <consortium name="The Broad Institute Genome Sequencing Center for Infectious Disease"/>
            <person name="Wu L."/>
            <person name="Ma J."/>
        </authorList>
    </citation>
    <scope>NUCLEOTIDE SEQUENCE [LARGE SCALE GENOMIC DNA]</scope>
    <source>
        <strain evidence="3">JCM 31290</strain>
    </source>
</reference>
<keyword evidence="3" id="KW-1185">Reference proteome</keyword>
<comment type="caution">
    <text evidence="2">The sequence shown here is derived from an EMBL/GenBank/DDBJ whole genome shotgun (WGS) entry which is preliminary data.</text>
</comment>
<feature type="compositionally biased region" description="Low complexity" evidence="1">
    <location>
        <begin position="1"/>
        <end position="32"/>
    </location>
</feature>
<proteinExistence type="predicted"/>
<evidence type="ECO:0000313" key="3">
    <source>
        <dbReference type="Proteomes" id="UP001501115"/>
    </source>
</evidence>
<name>A0ABP8G133_9ACTN</name>
<feature type="region of interest" description="Disordered" evidence="1">
    <location>
        <begin position="1"/>
        <end position="42"/>
    </location>
</feature>
<evidence type="ECO:0000256" key="1">
    <source>
        <dbReference type="SAM" id="MobiDB-lite"/>
    </source>
</evidence>
<organism evidence="2 3">
    <name type="scientific">Streptomyces venetus</name>
    <dbReference type="NCBI Taxonomy" id="1701086"/>
    <lineage>
        <taxon>Bacteria</taxon>
        <taxon>Bacillati</taxon>
        <taxon>Actinomycetota</taxon>
        <taxon>Actinomycetes</taxon>
        <taxon>Kitasatosporales</taxon>
        <taxon>Streptomycetaceae</taxon>
        <taxon>Streptomyces</taxon>
    </lineage>
</organism>
<accession>A0ABP8G133</accession>
<feature type="region of interest" description="Disordered" evidence="1">
    <location>
        <begin position="76"/>
        <end position="113"/>
    </location>
</feature>
<gene>
    <name evidence="2" type="ORF">GCM10023086_36810</name>
</gene>
<dbReference type="Proteomes" id="UP001501115">
    <property type="component" value="Unassembled WGS sequence"/>
</dbReference>
<evidence type="ECO:0008006" key="4">
    <source>
        <dbReference type="Google" id="ProtNLM"/>
    </source>
</evidence>
<sequence>MRSSFSASVTASSAPEPLSSCSSSSGPSSVRTDSTRVAVSTPPRVEDLFASLAIASRGSADSLLASGTGLALPDVRSADDSRCFDLSGDSPATDASSSRRTPRVRVPNREPPP</sequence>
<evidence type="ECO:0000313" key="2">
    <source>
        <dbReference type="EMBL" id="GAA4315140.1"/>
    </source>
</evidence>
<protein>
    <recommendedName>
        <fullName evidence="4">Secreted protein</fullName>
    </recommendedName>
</protein>
<dbReference type="EMBL" id="BAABET010000005">
    <property type="protein sequence ID" value="GAA4315140.1"/>
    <property type="molecule type" value="Genomic_DNA"/>
</dbReference>